<reference evidence="1" key="1">
    <citation type="journal article" date="2020" name="Stud. Mycol.">
        <title>101 Dothideomycetes genomes: a test case for predicting lifestyles and emergence of pathogens.</title>
        <authorList>
            <person name="Haridas S."/>
            <person name="Albert R."/>
            <person name="Binder M."/>
            <person name="Bloem J."/>
            <person name="Labutti K."/>
            <person name="Salamov A."/>
            <person name="Andreopoulos B."/>
            <person name="Baker S."/>
            <person name="Barry K."/>
            <person name="Bills G."/>
            <person name="Bluhm B."/>
            <person name="Cannon C."/>
            <person name="Castanera R."/>
            <person name="Culley D."/>
            <person name="Daum C."/>
            <person name="Ezra D."/>
            <person name="Gonzalez J."/>
            <person name="Henrissat B."/>
            <person name="Kuo A."/>
            <person name="Liang C."/>
            <person name="Lipzen A."/>
            <person name="Lutzoni F."/>
            <person name="Magnuson J."/>
            <person name="Mondo S."/>
            <person name="Nolan M."/>
            <person name="Ohm R."/>
            <person name="Pangilinan J."/>
            <person name="Park H.-J."/>
            <person name="Ramirez L."/>
            <person name="Alfaro M."/>
            <person name="Sun H."/>
            <person name="Tritt A."/>
            <person name="Yoshinaga Y."/>
            <person name="Zwiers L.-H."/>
            <person name="Turgeon B."/>
            <person name="Goodwin S."/>
            <person name="Spatafora J."/>
            <person name="Crous P."/>
            <person name="Grigoriev I."/>
        </authorList>
    </citation>
    <scope>NUCLEOTIDE SEQUENCE</scope>
    <source>
        <strain evidence="1">CBS 125425</strain>
    </source>
</reference>
<evidence type="ECO:0000313" key="2">
    <source>
        <dbReference type="Proteomes" id="UP000799444"/>
    </source>
</evidence>
<comment type="caution">
    <text evidence="1">The sequence shown here is derived from an EMBL/GenBank/DDBJ whole genome shotgun (WGS) entry which is preliminary data.</text>
</comment>
<organism evidence="1 2">
    <name type="scientific">Polyplosphaeria fusca</name>
    <dbReference type="NCBI Taxonomy" id="682080"/>
    <lineage>
        <taxon>Eukaryota</taxon>
        <taxon>Fungi</taxon>
        <taxon>Dikarya</taxon>
        <taxon>Ascomycota</taxon>
        <taxon>Pezizomycotina</taxon>
        <taxon>Dothideomycetes</taxon>
        <taxon>Pleosporomycetidae</taxon>
        <taxon>Pleosporales</taxon>
        <taxon>Tetraplosphaeriaceae</taxon>
        <taxon>Polyplosphaeria</taxon>
    </lineage>
</organism>
<keyword evidence="2" id="KW-1185">Reference proteome</keyword>
<accession>A0A9P4QP03</accession>
<evidence type="ECO:0000313" key="1">
    <source>
        <dbReference type="EMBL" id="KAF2730997.1"/>
    </source>
</evidence>
<proteinExistence type="predicted"/>
<sequence>MASTTAPAAPPIPTLAPNASATYPCAYPPVDKESPAIKSDLAICYIPADGPGNSSWFEACLGPDPNIFTEKCVLYGQITIDLAEWARTEQQSWRTAYDCIGNFAKQEAVGNQSSYGCRIHNWYKQAPQPSGDGEKLGISRVMGIAMCFGVVFATMTGGL</sequence>
<dbReference type="AlphaFoldDB" id="A0A9P4QP03"/>
<dbReference type="Proteomes" id="UP000799444">
    <property type="component" value="Unassembled WGS sequence"/>
</dbReference>
<protein>
    <submittedName>
        <fullName evidence="1">Uncharacterized protein</fullName>
    </submittedName>
</protein>
<gene>
    <name evidence="1" type="ORF">EJ04DRAFT_526532</name>
</gene>
<dbReference type="EMBL" id="ML996205">
    <property type="protein sequence ID" value="KAF2730997.1"/>
    <property type="molecule type" value="Genomic_DNA"/>
</dbReference>
<name>A0A9P4QP03_9PLEO</name>